<comment type="caution">
    <text evidence="2">The sequence shown here is derived from an EMBL/GenBank/DDBJ whole genome shotgun (WGS) entry which is preliminary data.</text>
</comment>
<dbReference type="GO" id="GO:0016758">
    <property type="term" value="F:hexosyltransferase activity"/>
    <property type="evidence" value="ECO:0007669"/>
    <property type="project" value="UniProtKB-ARBA"/>
</dbReference>
<dbReference type="Proteomes" id="UP001204548">
    <property type="component" value="Unassembled WGS sequence"/>
</dbReference>
<sequence>MQDYGLVSIITPNWNCANLILETIRSVKAQTYPNWEIIIVDDCSTDNSNKVVESYMAEDGRIRFLKNDKNFGAALSRNYALREAKGRWIAFLDSDDLWEPKKLEKQLRFMVENGYKFSYTAYQEMDNDGRETGVVIRGPKHVSKLGMFAFCWPGCLTVMYDREVVGLIQIADIKKNNDYTMWLKICQKADCYLLDEVLAKYRRGRVGSISTHGYSTMVKWHYKLWHKAMGKNFLASLFWTCTNLVCGVYKKLFYVKKISK</sequence>
<dbReference type="AlphaFoldDB" id="A0AAW5P352"/>
<organism evidence="2 3">
    <name type="scientific">Bacteroides faecis</name>
    <dbReference type="NCBI Taxonomy" id="674529"/>
    <lineage>
        <taxon>Bacteria</taxon>
        <taxon>Pseudomonadati</taxon>
        <taxon>Bacteroidota</taxon>
        <taxon>Bacteroidia</taxon>
        <taxon>Bacteroidales</taxon>
        <taxon>Bacteroidaceae</taxon>
        <taxon>Bacteroides</taxon>
    </lineage>
</organism>
<dbReference type="InterPro" id="IPR029044">
    <property type="entry name" value="Nucleotide-diphossugar_trans"/>
</dbReference>
<dbReference type="Pfam" id="PF00535">
    <property type="entry name" value="Glycos_transf_2"/>
    <property type="match status" value="1"/>
</dbReference>
<feature type="domain" description="Glycosyltransferase 2-like" evidence="1">
    <location>
        <begin position="8"/>
        <end position="132"/>
    </location>
</feature>
<protein>
    <submittedName>
        <fullName evidence="2">Glycosyltransferase</fullName>
    </submittedName>
</protein>
<evidence type="ECO:0000313" key="3">
    <source>
        <dbReference type="Proteomes" id="UP001204548"/>
    </source>
</evidence>
<dbReference type="Gene3D" id="3.90.550.10">
    <property type="entry name" value="Spore Coat Polysaccharide Biosynthesis Protein SpsA, Chain A"/>
    <property type="match status" value="1"/>
</dbReference>
<evidence type="ECO:0000259" key="1">
    <source>
        <dbReference type="Pfam" id="PF00535"/>
    </source>
</evidence>
<dbReference type="EMBL" id="JANUTS010000001">
    <property type="protein sequence ID" value="MCS2794905.1"/>
    <property type="molecule type" value="Genomic_DNA"/>
</dbReference>
<reference evidence="2" key="1">
    <citation type="submission" date="2022-08" db="EMBL/GenBank/DDBJ databases">
        <title>Genome Sequencing of Bacteroides fragilis Group Isolates with Nanopore Technology.</title>
        <authorList>
            <person name="Tisza M.J."/>
            <person name="Smith D."/>
            <person name="Dekker J.P."/>
        </authorList>
    </citation>
    <scope>NUCLEOTIDE SEQUENCE</scope>
    <source>
        <strain evidence="2">BFG-351</strain>
    </source>
</reference>
<proteinExistence type="predicted"/>
<dbReference type="InterPro" id="IPR001173">
    <property type="entry name" value="Glyco_trans_2-like"/>
</dbReference>
<evidence type="ECO:0000313" key="2">
    <source>
        <dbReference type="EMBL" id="MCS2794905.1"/>
    </source>
</evidence>
<dbReference type="RefSeq" id="WP_010539229.1">
    <property type="nucleotide sequence ID" value="NZ_JABFIA010000025.1"/>
</dbReference>
<dbReference type="PANTHER" id="PTHR22916">
    <property type="entry name" value="GLYCOSYLTRANSFERASE"/>
    <property type="match status" value="1"/>
</dbReference>
<dbReference type="PANTHER" id="PTHR22916:SF3">
    <property type="entry name" value="UDP-GLCNAC:BETAGAL BETA-1,3-N-ACETYLGLUCOSAMINYLTRANSFERASE-LIKE PROTEIN 1"/>
    <property type="match status" value="1"/>
</dbReference>
<accession>A0AAW5P352</accession>
<gene>
    <name evidence="2" type="ORF">NXW97_23435</name>
</gene>
<name>A0AAW5P352_9BACE</name>
<dbReference type="SUPFAM" id="SSF53448">
    <property type="entry name" value="Nucleotide-diphospho-sugar transferases"/>
    <property type="match status" value="1"/>
</dbReference>
<dbReference type="CDD" id="cd00761">
    <property type="entry name" value="Glyco_tranf_GTA_type"/>
    <property type="match status" value="1"/>
</dbReference>